<keyword evidence="4" id="KW-1185">Reference proteome</keyword>
<dbReference type="OrthoDB" id="9786516at2"/>
<reference evidence="4" key="1">
    <citation type="submission" date="2018-05" db="EMBL/GenBank/DDBJ databases">
        <title>Zavarzinia sp. HR-AS.</title>
        <authorList>
            <person name="Lee Y."/>
            <person name="Jeon C.O."/>
        </authorList>
    </citation>
    <scope>NUCLEOTIDE SEQUENCE [LARGE SCALE GENOMIC DNA]</scope>
    <source>
        <strain evidence="4">DSM 1231</strain>
    </source>
</reference>
<dbReference type="InterPro" id="IPR024455">
    <property type="entry name" value="Phage_capsid"/>
</dbReference>
<dbReference type="AlphaFoldDB" id="A0A317E1A5"/>
<evidence type="ECO:0000313" key="4">
    <source>
        <dbReference type="Proteomes" id="UP000246077"/>
    </source>
</evidence>
<dbReference type="NCBIfam" id="TIGR01554">
    <property type="entry name" value="major_cap_HK97"/>
    <property type="match status" value="1"/>
</dbReference>
<feature type="domain" description="Phage capsid-like C-terminal" evidence="2">
    <location>
        <begin position="116"/>
        <end position="404"/>
    </location>
</feature>
<dbReference type="RefSeq" id="WP_109922827.1">
    <property type="nucleotide sequence ID" value="NZ_QGLF01000005.1"/>
</dbReference>
<comment type="subcellular location">
    <subcellularLocation>
        <location evidence="1">Virion</location>
    </subcellularLocation>
</comment>
<dbReference type="Gene3D" id="3.30.2400.10">
    <property type="entry name" value="Major capsid protein gp5"/>
    <property type="match status" value="1"/>
</dbReference>
<dbReference type="SUPFAM" id="SSF56563">
    <property type="entry name" value="Major capsid protein gp5"/>
    <property type="match status" value="1"/>
</dbReference>
<evidence type="ECO:0000256" key="1">
    <source>
        <dbReference type="ARBA" id="ARBA00004328"/>
    </source>
</evidence>
<proteinExistence type="predicted"/>
<name>A0A317E1A5_9PROT</name>
<dbReference type="Gene3D" id="3.30.2320.10">
    <property type="entry name" value="hypothetical protein PF0899 domain"/>
    <property type="match status" value="1"/>
</dbReference>
<dbReference type="Pfam" id="PF05065">
    <property type="entry name" value="Phage_capsid"/>
    <property type="match status" value="1"/>
</dbReference>
<comment type="caution">
    <text evidence="3">The sequence shown here is derived from an EMBL/GenBank/DDBJ whole genome shotgun (WGS) entry which is preliminary data.</text>
</comment>
<dbReference type="InterPro" id="IPR054612">
    <property type="entry name" value="Phage_capsid-like_C"/>
</dbReference>
<protein>
    <submittedName>
        <fullName evidence="3">Phage major capsid protein</fullName>
    </submittedName>
</protein>
<dbReference type="Proteomes" id="UP000246077">
    <property type="component" value="Unassembled WGS sequence"/>
</dbReference>
<evidence type="ECO:0000259" key="2">
    <source>
        <dbReference type="Pfam" id="PF05065"/>
    </source>
</evidence>
<evidence type="ECO:0000313" key="3">
    <source>
        <dbReference type="EMBL" id="PWR19143.1"/>
    </source>
</evidence>
<accession>A0A317E1A5</accession>
<dbReference type="EMBL" id="QGLF01000005">
    <property type="protein sequence ID" value="PWR19143.1"/>
    <property type="molecule type" value="Genomic_DNA"/>
</dbReference>
<sequence length="406" mass="43107">MTDLATLQSATDDLARVFGSFRAENDRRLAEIETKGRADVLTTEKVDRLNAEVGRLNETVASLETALARPGRAAKARNPAETAHAAAFSLFLRKGIDHELPGLEKKAMSVVSDPDGGYLVAAEVTDRIVSRLHDASPIRAIASVLTITADAAEGMLDLGEPAAGWVAETEGRGETASPQVGLWRIPAHELYAEPRVSQKLLDDAGFDVEAWLAQKVADKFGRAENAAFVGGSGVGMPRGFTTYGTAATADGSRAWGTLQHVLTGANGAFAASDPGDALIALTYALKAGYRPGACFVMARATVAEVRKLKGDGDGQYLWQPALGARQPATLLGYPVIEAEDMPAPATGSLSIAFGNFREGYAVVDRQGIRTLRDPYTAKPQVKFYTTRRVGGDVLDFDAVKLLKFAA</sequence>
<organism evidence="3 4">
    <name type="scientific">Zavarzinia compransoris</name>
    <dbReference type="NCBI Taxonomy" id="1264899"/>
    <lineage>
        <taxon>Bacteria</taxon>
        <taxon>Pseudomonadati</taxon>
        <taxon>Pseudomonadota</taxon>
        <taxon>Alphaproteobacteria</taxon>
        <taxon>Rhodospirillales</taxon>
        <taxon>Zavarziniaceae</taxon>
        <taxon>Zavarzinia</taxon>
    </lineage>
</organism>
<gene>
    <name evidence="3" type="ORF">DKG75_19515</name>
</gene>